<organism evidence="2 3">
    <name type="scientific">Nocardia terpenica</name>
    <dbReference type="NCBI Taxonomy" id="455432"/>
    <lineage>
        <taxon>Bacteria</taxon>
        <taxon>Bacillati</taxon>
        <taxon>Actinomycetota</taxon>
        <taxon>Actinomycetes</taxon>
        <taxon>Mycobacteriales</taxon>
        <taxon>Nocardiaceae</taxon>
        <taxon>Nocardia</taxon>
    </lineage>
</organism>
<feature type="domain" description="DUF2786" evidence="1">
    <location>
        <begin position="16"/>
        <end position="46"/>
    </location>
</feature>
<accession>A0A164KS07</accession>
<sequence>MTKRDRQEMIELIGNLLAKAESRAGTPEGDLFEERAFQLLAKHGIEYAHIKVGRTAADAVMREDYSLTGGFLHQQIMLLAGIASALHCTTAYWQHSPTSATVEVYGAPRHLERVRILYPPLRSRMLRHATDPPLPATPGVAPDDPEISWMHGFSLGIRARLQAAEAAAAAEADRQTGSDLQTRTLAADAKGAANARKLALPTLRRGTYNPELERESLTRGYQIGWNSDIDP</sequence>
<dbReference type="AlphaFoldDB" id="A0A164KS07"/>
<gene>
    <name evidence="2" type="ORF">AWN90_02815</name>
</gene>
<dbReference type="InterPro" id="IPR024498">
    <property type="entry name" value="DUF2786"/>
</dbReference>
<dbReference type="Proteomes" id="UP000076512">
    <property type="component" value="Unassembled WGS sequence"/>
</dbReference>
<protein>
    <recommendedName>
        <fullName evidence="1">DUF2786 domain-containing protein</fullName>
    </recommendedName>
</protein>
<dbReference type="Pfam" id="PF10979">
    <property type="entry name" value="DUF2786"/>
    <property type="match status" value="1"/>
</dbReference>
<evidence type="ECO:0000259" key="1">
    <source>
        <dbReference type="Pfam" id="PF10979"/>
    </source>
</evidence>
<proteinExistence type="predicted"/>
<name>A0A164KS07_9NOCA</name>
<reference evidence="2 3" key="1">
    <citation type="submission" date="2016-04" db="EMBL/GenBank/DDBJ databases">
        <authorList>
            <person name="Evans L.H."/>
            <person name="Alamgir A."/>
            <person name="Owens N."/>
            <person name="Weber N.D."/>
            <person name="Virtaneva K."/>
            <person name="Barbian K."/>
            <person name="Babar A."/>
            <person name="Rosenke K."/>
        </authorList>
    </citation>
    <scope>NUCLEOTIDE SEQUENCE [LARGE SCALE GENOMIC DNA]</scope>
    <source>
        <strain evidence="2 3">IFM 0406</strain>
    </source>
</reference>
<dbReference type="RefSeq" id="WP_067577383.1">
    <property type="nucleotide sequence ID" value="NZ_JABMCZ010000003.1"/>
</dbReference>
<keyword evidence="3" id="KW-1185">Reference proteome</keyword>
<evidence type="ECO:0000313" key="2">
    <source>
        <dbReference type="EMBL" id="KZM71667.1"/>
    </source>
</evidence>
<dbReference type="EMBL" id="LWGR01000012">
    <property type="protein sequence ID" value="KZM71667.1"/>
    <property type="molecule type" value="Genomic_DNA"/>
</dbReference>
<evidence type="ECO:0000313" key="3">
    <source>
        <dbReference type="Proteomes" id="UP000076512"/>
    </source>
</evidence>
<comment type="caution">
    <text evidence="2">The sequence shown here is derived from an EMBL/GenBank/DDBJ whole genome shotgun (WGS) entry which is preliminary data.</text>
</comment>